<dbReference type="AlphaFoldDB" id="A0A8K0IPX1"/>
<keyword evidence="4" id="KW-1003">Cell membrane</keyword>
<keyword evidence="3" id="KW-0343">GTPase activation</keyword>
<keyword evidence="10" id="KW-0539">Nucleus</keyword>
<evidence type="ECO:0000259" key="12">
    <source>
        <dbReference type="PROSITE" id="PS50004"/>
    </source>
</evidence>
<dbReference type="InterPro" id="IPR000008">
    <property type="entry name" value="C2_dom"/>
</dbReference>
<dbReference type="PANTHER" id="PTHR45933">
    <property type="entry name" value="PROTEIN C2-DOMAIN ABA-RELATED 4"/>
    <property type="match status" value="1"/>
</dbReference>
<evidence type="ECO:0000256" key="5">
    <source>
        <dbReference type="ARBA" id="ARBA00022682"/>
    </source>
</evidence>
<gene>
    <name evidence="13" type="ORF">COCNU_11G011430</name>
</gene>
<dbReference type="GO" id="GO:0008289">
    <property type="term" value="F:lipid binding"/>
    <property type="evidence" value="ECO:0007669"/>
    <property type="project" value="UniProtKB-KW"/>
</dbReference>
<keyword evidence="9" id="KW-0472">Membrane</keyword>
<dbReference type="PANTHER" id="PTHR45933:SF6">
    <property type="entry name" value="PROTEIN C2-DOMAIN ABA-RELATED 11"/>
    <property type="match status" value="1"/>
</dbReference>
<keyword evidence="5" id="KW-0938">Abscisic acid signaling pathway</keyword>
<evidence type="ECO:0000256" key="2">
    <source>
        <dbReference type="ARBA" id="ARBA00004236"/>
    </source>
</evidence>
<evidence type="ECO:0000256" key="3">
    <source>
        <dbReference type="ARBA" id="ARBA00022468"/>
    </source>
</evidence>
<evidence type="ECO:0000256" key="4">
    <source>
        <dbReference type="ARBA" id="ARBA00022475"/>
    </source>
</evidence>
<reference evidence="13" key="1">
    <citation type="journal article" date="2017" name="Gigascience">
        <title>The genome draft of coconut (Cocos nucifera).</title>
        <authorList>
            <person name="Xiao Y."/>
            <person name="Xu P."/>
            <person name="Fan H."/>
            <person name="Baudouin L."/>
            <person name="Xia W."/>
            <person name="Bocs S."/>
            <person name="Xu J."/>
            <person name="Li Q."/>
            <person name="Guo A."/>
            <person name="Zhou L."/>
            <person name="Li J."/>
            <person name="Wu Y."/>
            <person name="Ma Z."/>
            <person name="Armero A."/>
            <person name="Issali A.E."/>
            <person name="Liu N."/>
            <person name="Peng M."/>
            <person name="Yang Y."/>
        </authorList>
    </citation>
    <scope>NUCLEOTIDE SEQUENCE</scope>
    <source>
        <tissue evidence="13">Spear leaf of Hainan Tall coconut</tissue>
    </source>
</reference>
<keyword evidence="14" id="KW-1185">Reference proteome</keyword>
<evidence type="ECO:0000256" key="1">
    <source>
        <dbReference type="ARBA" id="ARBA00004123"/>
    </source>
</evidence>
<dbReference type="InterPro" id="IPR035892">
    <property type="entry name" value="C2_domain_sf"/>
</dbReference>
<comment type="subcellular location">
    <subcellularLocation>
        <location evidence="2">Cell membrane</location>
    </subcellularLocation>
    <subcellularLocation>
        <location evidence="1">Nucleus</location>
    </subcellularLocation>
</comment>
<dbReference type="GO" id="GO:0005886">
    <property type="term" value="C:plasma membrane"/>
    <property type="evidence" value="ECO:0007669"/>
    <property type="project" value="UniProtKB-SubCell"/>
</dbReference>
<accession>A0A8K0IPX1</accession>
<evidence type="ECO:0000256" key="6">
    <source>
        <dbReference type="ARBA" id="ARBA00022723"/>
    </source>
</evidence>
<evidence type="ECO:0000313" key="14">
    <source>
        <dbReference type="Proteomes" id="UP000797356"/>
    </source>
</evidence>
<comment type="caution">
    <text evidence="13">The sequence shown here is derived from an EMBL/GenBank/DDBJ whole genome shotgun (WGS) entry which is preliminary data.</text>
</comment>
<sequence length="171" mass="19010">MEENVGLVKVIIVQGRKLAIRDFTSSDPYVVVRVGNQTAKTKVIKSCLNPVWNEEITFSANEPLGVLKLEVFDRDRFKSDDKMGHAFLDLRPLASASKLKQALQLTTGETMLRKVAANSDNCLLADTSVMYLNGEIVLDARLKLRDVESGELYVTVKWIDHPTTTSVEKAG</sequence>
<dbReference type="Pfam" id="PF00168">
    <property type="entry name" value="C2"/>
    <property type="match status" value="1"/>
</dbReference>
<dbReference type="SUPFAM" id="SSF49562">
    <property type="entry name" value="C2 domain (Calcium/lipid-binding domain, CaLB)"/>
    <property type="match status" value="1"/>
</dbReference>
<dbReference type="PRINTS" id="PR00360">
    <property type="entry name" value="C2DOMAIN"/>
</dbReference>
<proteinExistence type="inferred from homology"/>
<dbReference type="InterPro" id="IPR044562">
    <property type="entry name" value="CAR1-11"/>
</dbReference>
<dbReference type="CDD" id="cd04038">
    <property type="entry name" value="C2_ArfGAP"/>
    <property type="match status" value="1"/>
</dbReference>
<evidence type="ECO:0000256" key="10">
    <source>
        <dbReference type="ARBA" id="ARBA00023242"/>
    </source>
</evidence>
<dbReference type="GO" id="GO:0005096">
    <property type="term" value="F:GTPase activator activity"/>
    <property type="evidence" value="ECO:0007669"/>
    <property type="project" value="UniProtKB-KW"/>
</dbReference>
<dbReference type="Proteomes" id="UP000797356">
    <property type="component" value="Chromosome 11"/>
</dbReference>
<dbReference type="GO" id="GO:0046872">
    <property type="term" value="F:metal ion binding"/>
    <property type="evidence" value="ECO:0007669"/>
    <property type="project" value="UniProtKB-KW"/>
</dbReference>
<reference evidence="13" key="2">
    <citation type="submission" date="2019-07" db="EMBL/GenBank/DDBJ databases">
        <authorList>
            <person name="Yang Y."/>
            <person name="Bocs S."/>
            <person name="Baudouin L."/>
        </authorList>
    </citation>
    <scope>NUCLEOTIDE SEQUENCE</scope>
    <source>
        <tissue evidence="13">Spear leaf of Hainan Tall coconut</tissue>
    </source>
</reference>
<dbReference type="SMART" id="SM00239">
    <property type="entry name" value="C2"/>
    <property type="match status" value="1"/>
</dbReference>
<keyword evidence="7" id="KW-0106">Calcium</keyword>
<protein>
    <submittedName>
        <fullName evidence="13">Protein C2-DOMAIN ABA-RELATED 11</fullName>
    </submittedName>
</protein>
<evidence type="ECO:0000256" key="8">
    <source>
        <dbReference type="ARBA" id="ARBA00023121"/>
    </source>
</evidence>
<dbReference type="GO" id="GO:0009738">
    <property type="term" value="P:abscisic acid-activated signaling pathway"/>
    <property type="evidence" value="ECO:0007669"/>
    <property type="project" value="UniProtKB-KW"/>
</dbReference>
<dbReference type="GO" id="GO:0005634">
    <property type="term" value="C:nucleus"/>
    <property type="evidence" value="ECO:0007669"/>
    <property type="project" value="UniProtKB-SubCell"/>
</dbReference>
<dbReference type="OrthoDB" id="270970at2759"/>
<dbReference type="Gene3D" id="2.60.40.150">
    <property type="entry name" value="C2 domain"/>
    <property type="match status" value="1"/>
</dbReference>
<dbReference type="PROSITE" id="PS50004">
    <property type="entry name" value="C2"/>
    <property type="match status" value="1"/>
</dbReference>
<comment type="similarity">
    <text evidence="11">Belongs to the plant CAR protein family.</text>
</comment>
<evidence type="ECO:0000313" key="13">
    <source>
        <dbReference type="EMBL" id="KAG1364316.1"/>
    </source>
</evidence>
<feature type="domain" description="C2" evidence="12">
    <location>
        <begin position="1"/>
        <end position="103"/>
    </location>
</feature>
<keyword evidence="8" id="KW-0446">Lipid-binding</keyword>
<evidence type="ECO:0000256" key="9">
    <source>
        <dbReference type="ARBA" id="ARBA00023136"/>
    </source>
</evidence>
<evidence type="ECO:0000256" key="11">
    <source>
        <dbReference type="ARBA" id="ARBA00024037"/>
    </source>
</evidence>
<dbReference type="EMBL" id="CM017882">
    <property type="protein sequence ID" value="KAG1364316.1"/>
    <property type="molecule type" value="Genomic_DNA"/>
</dbReference>
<organism evidence="13 14">
    <name type="scientific">Cocos nucifera</name>
    <name type="common">Coconut palm</name>
    <dbReference type="NCBI Taxonomy" id="13894"/>
    <lineage>
        <taxon>Eukaryota</taxon>
        <taxon>Viridiplantae</taxon>
        <taxon>Streptophyta</taxon>
        <taxon>Embryophyta</taxon>
        <taxon>Tracheophyta</taxon>
        <taxon>Spermatophyta</taxon>
        <taxon>Magnoliopsida</taxon>
        <taxon>Liliopsida</taxon>
        <taxon>Arecaceae</taxon>
        <taxon>Arecoideae</taxon>
        <taxon>Cocoseae</taxon>
        <taxon>Attaleinae</taxon>
        <taxon>Cocos</taxon>
    </lineage>
</organism>
<evidence type="ECO:0000256" key="7">
    <source>
        <dbReference type="ARBA" id="ARBA00022837"/>
    </source>
</evidence>
<keyword evidence="6" id="KW-0479">Metal-binding</keyword>
<name>A0A8K0IPX1_COCNU</name>